<evidence type="ECO:0000313" key="4">
    <source>
        <dbReference type="EMBL" id="AAX87148.1"/>
    </source>
</evidence>
<feature type="region of interest" description="Disordered" evidence="1">
    <location>
        <begin position="469"/>
        <end position="502"/>
    </location>
</feature>
<dbReference type="Gene3D" id="1.10.10.10">
    <property type="entry name" value="Winged helix-like DNA-binding domain superfamily/Winged helix DNA-binding domain"/>
    <property type="match status" value="1"/>
</dbReference>
<dbReference type="SUPFAM" id="SSF46785">
    <property type="entry name" value="Winged helix' DNA-binding domain"/>
    <property type="match status" value="1"/>
</dbReference>
<dbReference type="InterPro" id="IPR011119">
    <property type="entry name" value="Unchr_helicase_relaxase_TraI"/>
</dbReference>
<dbReference type="InterPro" id="IPR036390">
    <property type="entry name" value="WH_DNA-bd_sf"/>
</dbReference>
<dbReference type="InterPro" id="IPR022391">
    <property type="entry name" value="ICE_relaxase_PFGI-1"/>
</dbReference>
<dbReference type="EMBL" id="CP000057">
    <property type="protein sequence ID" value="AAX87148.1"/>
    <property type="molecule type" value="Genomic_DNA"/>
</dbReference>
<dbReference type="SUPFAM" id="SSF109604">
    <property type="entry name" value="HD-domain/PDEase-like"/>
    <property type="match status" value="1"/>
</dbReference>
<evidence type="ECO:0000259" key="3">
    <source>
        <dbReference type="Pfam" id="PF07515"/>
    </source>
</evidence>
<feature type="compositionally biased region" description="Polar residues" evidence="1">
    <location>
        <begin position="437"/>
        <end position="453"/>
    </location>
</feature>
<feature type="region of interest" description="Disordered" evidence="1">
    <location>
        <begin position="430"/>
        <end position="457"/>
    </location>
</feature>
<proteinExistence type="predicted"/>
<dbReference type="Pfam" id="PF07514">
    <property type="entry name" value="TraI_2"/>
    <property type="match status" value="1"/>
</dbReference>
<dbReference type="NCBIfam" id="TIGR03760">
    <property type="entry name" value="ICE_TraI_Pfluor"/>
    <property type="match status" value="1"/>
</dbReference>
<name>Q4QP99_HAEI8</name>
<accession>Q4QP99</accession>
<dbReference type="HOGENOM" id="CLU_023668_1_0_6"/>
<reference evidence="4 5" key="1">
    <citation type="journal article" date="2005" name="J. Bacteriol.">
        <title>Genomic sequence of an otitis media isolate of nontypeable Haemophilus influenzae: comparative study with H. influenzae serotype d, strain KW20.</title>
        <authorList>
            <person name="Harrison A."/>
            <person name="Dyer D.W."/>
            <person name="Gillaspy A."/>
            <person name="Ray W.C."/>
            <person name="Mungur R."/>
            <person name="Carson M.B."/>
            <person name="Zhong H."/>
            <person name="Gipson J."/>
            <person name="Gipson M."/>
            <person name="Johnson L.S."/>
            <person name="Lewis L."/>
            <person name="Bakaletz L.O."/>
            <person name="Munson R.S.Jr."/>
        </authorList>
    </citation>
    <scope>NUCLEOTIDE SEQUENCE [LARGE SCALE GENOMIC DNA]</scope>
    <source>
        <strain evidence="4 5">86-028NP</strain>
    </source>
</reference>
<dbReference type="AlphaFoldDB" id="Q4QP99"/>
<evidence type="ECO:0000259" key="2">
    <source>
        <dbReference type="Pfam" id="PF07514"/>
    </source>
</evidence>
<sequence>MGYFFMFSSIFYRLKGKKQDSFTIPVLDSHNHSMSKIDSEGWITPFSASELLNSELRQKYLNLLWQQVSMTQDMFNELYKKPIERYAEMVQLLPASESHHHSHLGGMLDHGLEVLSFAAKLRQSYVLPQNAAPEEQSKQRDAWTAAVIYAALVHDIGKVIVDIDIQLKDGSRWFPWLGVPTQPYKFKYIKGRDYDLHPVMGSFLANYLIPKEAFAWLAEYPEAFSALMYAMADHKDKAGLLSEIVQKADQNSVTLALGGDVSKLTQKPITSFAKQLVMALRHLLQHKFKINTPKGPSDGWLTEDALWLMSKPTADQIRAYLLEQGISAPADNPKLFSEMQSLGIIESTNDGTAIWHCRIKADSGWCPPKAFSLLRIKPEVAWENLNDRPGIFLGRVDIENEEQLNSGEDTKEENSVIMESEMPLPAITGTLNKPDLSENTSSQNTQINTQNSETETDMTDLVMNLFSPVEESQDSTDKKPSQESEINKIASTPSIATDDDTKETEAVSGEIFVEWLKSGIIGNTLTINNSNAKLHIVKGKLFLVTPGIFQLFFNSKGITNFTKKDIENLQYSFQDLKLHKKYRQSNNDSINFWRCKVIGPRRTSQLIGYLIDKTDYFFGNRIPIDNLHLSLIEENESE</sequence>
<dbReference type="KEGG" id="hit:NTHI0163"/>
<dbReference type="InterPro" id="IPR036388">
    <property type="entry name" value="WH-like_DNA-bd_sf"/>
</dbReference>
<evidence type="ECO:0000313" key="5">
    <source>
        <dbReference type="Proteomes" id="UP000002525"/>
    </source>
</evidence>
<feature type="domain" description="Uncharacterised" evidence="2">
    <location>
        <begin position="44"/>
        <end position="354"/>
    </location>
</feature>
<dbReference type="NCBIfam" id="NF041494">
    <property type="entry name" value="MobH"/>
    <property type="match status" value="1"/>
</dbReference>
<dbReference type="InterPro" id="IPR011093">
    <property type="entry name" value="TraI_2_C"/>
</dbReference>
<organism evidence="4 5">
    <name type="scientific">Haemophilus influenzae (strain 86-028NP)</name>
    <dbReference type="NCBI Taxonomy" id="281310"/>
    <lineage>
        <taxon>Bacteria</taxon>
        <taxon>Pseudomonadati</taxon>
        <taxon>Pseudomonadota</taxon>
        <taxon>Gammaproteobacteria</taxon>
        <taxon>Pasteurellales</taxon>
        <taxon>Pasteurellaceae</taxon>
        <taxon>Haemophilus</taxon>
    </lineage>
</organism>
<evidence type="ECO:0000256" key="1">
    <source>
        <dbReference type="SAM" id="MobiDB-lite"/>
    </source>
</evidence>
<evidence type="ECO:0008006" key="6">
    <source>
        <dbReference type="Google" id="ProtNLM"/>
    </source>
</evidence>
<dbReference type="Pfam" id="PF07515">
    <property type="entry name" value="TraI_2_C"/>
    <property type="match status" value="1"/>
</dbReference>
<dbReference type="Proteomes" id="UP000002525">
    <property type="component" value="Chromosome"/>
</dbReference>
<dbReference type="Gene3D" id="1.10.3210.40">
    <property type="match status" value="1"/>
</dbReference>
<feature type="domain" description="Putative conjugal transfer nickase/helicase TraI C-terminal" evidence="3">
    <location>
        <begin position="508"/>
        <end position="630"/>
    </location>
</feature>
<feature type="compositionally biased region" description="Basic and acidic residues" evidence="1">
    <location>
        <begin position="475"/>
        <end position="486"/>
    </location>
</feature>
<dbReference type="Gene3D" id="2.40.10.200">
    <property type="entry name" value="STY4665 C-terminal domain-like"/>
    <property type="match status" value="1"/>
</dbReference>
<gene>
    <name evidence="4" type="ordered locus">NTHI0163</name>
</gene>
<protein>
    <recommendedName>
        <fullName evidence="6">Relaxase</fullName>
    </recommendedName>
</protein>